<proteinExistence type="predicted"/>
<keyword evidence="6" id="KW-1185">Reference proteome</keyword>
<feature type="compositionally biased region" description="Basic and acidic residues" evidence="2">
    <location>
        <begin position="1062"/>
        <end position="1071"/>
    </location>
</feature>
<dbReference type="InterPro" id="IPR056024">
    <property type="entry name" value="DUF7605"/>
</dbReference>
<feature type="domain" description="Dynamin N-terminal" evidence="3">
    <location>
        <begin position="150"/>
        <end position="393"/>
    </location>
</feature>
<protein>
    <recommendedName>
        <fullName evidence="7">Nuclear GTPase SLIP-GC</fullName>
    </recommendedName>
</protein>
<dbReference type="OrthoDB" id="3598281at2759"/>
<feature type="region of interest" description="Disordered" evidence="2">
    <location>
        <begin position="1"/>
        <end position="81"/>
    </location>
</feature>
<dbReference type="InterPro" id="IPR027417">
    <property type="entry name" value="P-loop_NTPase"/>
</dbReference>
<dbReference type="Pfam" id="PF00350">
    <property type="entry name" value="Dynamin_N"/>
    <property type="match status" value="1"/>
</dbReference>
<evidence type="ECO:0000256" key="1">
    <source>
        <dbReference type="SAM" id="Coils"/>
    </source>
</evidence>
<reference evidence="5" key="1">
    <citation type="journal article" date="2020" name="Stud. Mycol.">
        <title>101 Dothideomycetes genomes: a test case for predicting lifestyles and emergence of pathogens.</title>
        <authorList>
            <person name="Haridas S."/>
            <person name="Albert R."/>
            <person name="Binder M."/>
            <person name="Bloem J."/>
            <person name="Labutti K."/>
            <person name="Salamov A."/>
            <person name="Andreopoulos B."/>
            <person name="Baker S."/>
            <person name="Barry K."/>
            <person name="Bills G."/>
            <person name="Bluhm B."/>
            <person name="Cannon C."/>
            <person name="Castanera R."/>
            <person name="Culley D."/>
            <person name="Daum C."/>
            <person name="Ezra D."/>
            <person name="Gonzalez J."/>
            <person name="Henrissat B."/>
            <person name="Kuo A."/>
            <person name="Liang C."/>
            <person name="Lipzen A."/>
            <person name="Lutzoni F."/>
            <person name="Magnuson J."/>
            <person name="Mondo S."/>
            <person name="Nolan M."/>
            <person name="Ohm R."/>
            <person name="Pangilinan J."/>
            <person name="Park H.-J."/>
            <person name="Ramirez L."/>
            <person name="Alfaro M."/>
            <person name="Sun H."/>
            <person name="Tritt A."/>
            <person name="Yoshinaga Y."/>
            <person name="Zwiers L.-H."/>
            <person name="Turgeon B."/>
            <person name="Goodwin S."/>
            <person name="Spatafora J."/>
            <person name="Crous P."/>
            <person name="Grigoriev I."/>
        </authorList>
    </citation>
    <scope>NUCLEOTIDE SEQUENCE</scope>
    <source>
        <strain evidence="5">CBS 473.64</strain>
    </source>
</reference>
<dbReference type="AlphaFoldDB" id="A0A6A6S1J4"/>
<feature type="domain" description="DUF7605" evidence="4">
    <location>
        <begin position="811"/>
        <end position="971"/>
    </location>
</feature>
<evidence type="ECO:0000259" key="3">
    <source>
        <dbReference type="Pfam" id="PF00350"/>
    </source>
</evidence>
<evidence type="ECO:0000313" key="5">
    <source>
        <dbReference type="EMBL" id="KAF2640941.1"/>
    </source>
</evidence>
<dbReference type="SUPFAM" id="SSF52540">
    <property type="entry name" value="P-loop containing nucleoside triphosphate hydrolases"/>
    <property type="match status" value="1"/>
</dbReference>
<name>A0A6A6S1J4_9PLEO</name>
<dbReference type="Gene3D" id="3.40.50.300">
    <property type="entry name" value="P-loop containing nucleotide triphosphate hydrolases"/>
    <property type="match status" value="1"/>
</dbReference>
<dbReference type="PANTHER" id="PTHR36681:SF3">
    <property type="entry name" value="NUCLEAR GTPASE, GERMINAL CENTER-ASSOCIATED, TANDEM DUPLICATE 3"/>
    <property type="match status" value="1"/>
</dbReference>
<dbReference type="Pfam" id="PF24564">
    <property type="entry name" value="DUF7605"/>
    <property type="match status" value="1"/>
</dbReference>
<feature type="compositionally biased region" description="Acidic residues" evidence="2">
    <location>
        <begin position="1072"/>
        <end position="1086"/>
    </location>
</feature>
<evidence type="ECO:0000256" key="2">
    <source>
        <dbReference type="SAM" id="MobiDB-lite"/>
    </source>
</evidence>
<feature type="region of interest" description="Disordered" evidence="2">
    <location>
        <begin position="1062"/>
        <end position="1103"/>
    </location>
</feature>
<dbReference type="InterPro" id="IPR045063">
    <property type="entry name" value="Dynamin_N"/>
</dbReference>
<feature type="coiled-coil region" evidence="1">
    <location>
        <begin position="429"/>
        <end position="484"/>
    </location>
</feature>
<feature type="coiled-coil region" evidence="1">
    <location>
        <begin position="555"/>
        <end position="603"/>
    </location>
</feature>
<dbReference type="PANTHER" id="PTHR36681">
    <property type="entry name" value="NUCLEAR GTPASE, GERMINAL CENTER-ASSOCIATED, TANDEM DUPLICATE 3"/>
    <property type="match status" value="1"/>
</dbReference>
<feature type="compositionally biased region" description="Pro residues" evidence="2">
    <location>
        <begin position="1"/>
        <end position="12"/>
    </location>
</feature>
<gene>
    <name evidence="5" type="ORF">P280DRAFT_399475</name>
</gene>
<accession>A0A6A6S1J4</accession>
<feature type="region of interest" description="Disordered" evidence="2">
    <location>
        <begin position="489"/>
        <end position="554"/>
    </location>
</feature>
<organism evidence="5 6">
    <name type="scientific">Massarina eburnea CBS 473.64</name>
    <dbReference type="NCBI Taxonomy" id="1395130"/>
    <lineage>
        <taxon>Eukaryota</taxon>
        <taxon>Fungi</taxon>
        <taxon>Dikarya</taxon>
        <taxon>Ascomycota</taxon>
        <taxon>Pezizomycotina</taxon>
        <taxon>Dothideomycetes</taxon>
        <taxon>Pleosporomycetidae</taxon>
        <taxon>Pleosporales</taxon>
        <taxon>Massarineae</taxon>
        <taxon>Massarinaceae</taxon>
        <taxon>Massarina</taxon>
    </lineage>
</organism>
<sequence length="1112" mass="124935">MNPRQPPIPPTLGQPQPLVHPTWAPIQHVPTSVPNEHKPVKAEPASPRSFPVEAERDVSPENSFDPAQIFNRDPSPEVDDTVKPTDRFIREIMEQQTPEILEAGVAKAKRVLESLQSTFLRYAAESQDASSWAEATRKLCSQAEPTRTVVGVVGNTGAGKSSVINALLDEERLVPTNCMRACTAVVTSISMNTSNDPHAKYRAEIEFIKKSDWEEELAVLMTEFLNENGMLSSDAKDPNSDAGVAWSKFHATYPKIHKEDLGDWTVEKLMAETTVLNCLGTTKYIKSAFPDRFYSELQKYVDSKEKSTGKKDKDKEKKKLPGQIEYWALIKEVRIYTKSDALSTGAVIVDLPGVQDSNAARASVAAGYMKQCTGLWIVAPITRAVDDKAAKNLLGDAFKRQLKYDGNYSSVTFICSKTDDISITEATDSLELEDKMTDLEQQQRAYKREIKSGNENIESLKDSIAVYREVIEEADKDLETWEQLQDDADAGEKVYAPEKASKKRKRGRPKKNSRKRQEAEDSDVEYVSSDAEESSVSDTDSDDDGCQAPRAPLTVREIKAKIDELRQSKKSARQERAILIKQIPDLKAKVRELQEKLDDVRGDMSSVCIEGRNQYSKGAIQQDFAAGIRELDMQAAEEEDEEAFNPDEDRRDYDEVARSLPVFCVSSRAYQKMCGRLKKDENVPGFQTPESTEMPQLQAHCKKLTEAGRVQACRKFLLNLVQQLTTYTLWASNDGTGLKMTDEDKQKQVKYLQKRLGELDKGLEQAVTACLRALKNALHNQIFDRFPELIEDAIKVAPDIAHRWGYKSEGGLHYSTYKAVVRRNGVYHSTSAGHRDFNADLMDVILKRLATGWERAFQDRLPKAFNKYVTDSAKVLRMFYDTIEERARQNGVGLANLAMLKGSIPTYEALFQELNNKYLAEMTEAQREANREFVPTIATMMETVYTLCANECGTGSYKRMKDHMTTYVEAHRHQMFKSSTESVGARLDTMCKKLGNTMSNGADDIFAKMRADYLHVLGGVQVSQEVMSKQEKALRVEIRALLNTVDEQFERVARGELDEEKPAVDDAVKMEEVDDAELSVSDEDADSVVGASSGSRTVPETIDGVYEWEQEL</sequence>
<feature type="compositionally biased region" description="Basic residues" evidence="2">
    <location>
        <begin position="501"/>
        <end position="514"/>
    </location>
</feature>
<dbReference type="Proteomes" id="UP000799753">
    <property type="component" value="Unassembled WGS sequence"/>
</dbReference>
<evidence type="ECO:0000313" key="6">
    <source>
        <dbReference type="Proteomes" id="UP000799753"/>
    </source>
</evidence>
<feature type="compositionally biased region" description="Basic and acidic residues" evidence="2">
    <location>
        <begin position="490"/>
        <end position="500"/>
    </location>
</feature>
<evidence type="ECO:0008006" key="7">
    <source>
        <dbReference type="Google" id="ProtNLM"/>
    </source>
</evidence>
<evidence type="ECO:0000259" key="4">
    <source>
        <dbReference type="Pfam" id="PF24564"/>
    </source>
</evidence>
<keyword evidence="1" id="KW-0175">Coiled coil</keyword>
<feature type="compositionally biased region" description="Acidic residues" evidence="2">
    <location>
        <begin position="520"/>
        <end position="545"/>
    </location>
</feature>
<dbReference type="EMBL" id="MU006784">
    <property type="protein sequence ID" value="KAF2640941.1"/>
    <property type="molecule type" value="Genomic_DNA"/>
</dbReference>